<dbReference type="KEGG" id="otk:C6570_09115"/>
<evidence type="ECO:0000256" key="1">
    <source>
        <dbReference type="ARBA" id="ARBA00022801"/>
    </source>
</evidence>
<dbReference type="Gene3D" id="3.40.50.1820">
    <property type="entry name" value="alpha/beta hydrolase"/>
    <property type="match status" value="1"/>
</dbReference>
<reference evidence="4 5" key="1">
    <citation type="submission" date="2018-03" db="EMBL/GenBank/DDBJ databases">
        <title>Genome sequencing of Ottowia sp.</title>
        <authorList>
            <person name="Kim S.-J."/>
            <person name="Heo J."/>
            <person name="Kwon S.-W."/>
        </authorList>
    </citation>
    <scope>NUCLEOTIDE SEQUENCE [LARGE SCALE GENOMIC DNA]</scope>
    <source>
        <strain evidence="4 5">KADR8-3</strain>
    </source>
</reference>
<protein>
    <submittedName>
        <fullName evidence="4">Esterase</fullName>
    </submittedName>
</protein>
<keyword evidence="1" id="KW-0378">Hydrolase</keyword>
<dbReference type="OrthoDB" id="9771666at2"/>
<dbReference type="AlphaFoldDB" id="A0A2S0MEW5"/>
<feature type="transmembrane region" description="Helical" evidence="2">
    <location>
        <begin position="149"/>
        <end position="172"/>
    </location>
</feature>
<organism evidence="4 5">
    <name type="scientific">Ottowia oryzae</name>
    <dbReference type="NCBI Taxonomy" id="2109914"/>
    <lineage>
        <taxon>Bacteria</taxon>
        <taxon>Pseudomonadati</taxon>
        <taxon>Pseudomonadota</taxon>
        <taxon>Betaproteobacteria</taxon>
        <taxon>Burkholderiales</taxon>
        <taxon>Comamonadaceae</taxon>
        <taxon>Ottowia</taxon>
    </lineage>
</organism>
<dbReference type="PANTHER" id="PTHR48081">
    <property type="entry name" value="AB HYDROLASE SUPERFAMILY PROTEIN C4A8.06C"/>
    <property type="match status" value="1"/>
</dbReference>
<dbReference type="RefSeq" id="WP_106702920.1">
    <property type="nucleotide sequence ID" value="NZ_CP027666.1"/>
</dbReference>
<dbReference type="InterPro" id="IPR050300">
    <property type="entry name" value="GDXG_lipolytic_enzyme"/>
</dbReference>
<proteinExistence type="predicted"/>
<name>A0A2S0MEW5_9BURK</name>
<dbReference type="Proteomes" id="UP000239709">
    <property type="component" value="Chromosome"/>
</dbReference>
<keyword evidence="5" id="KW-1185">Reference proteome</keyword>
<dbReference type="Pfam" id="PF07859">
    <property type="entry name" value="Abhydrolase_3"/>
    <property type="match status" value="1"/>
</dbReference>
<keyword evidence="2" id="KW-0812">Transmembrane</keyword>
<gene>
    <name evidence="4" type="ORF">C6570_09115</name>
</gene>
<evidence type="ECO:0000313" key="5">
    <source>
        <dbReference type="Proteomes" id="UP000239709"/>
    </source>
</evidence>
<accession>A0A2S0MEW5</accession>
<dbReference type="InterPro" id="IPR013094">
    <property type="entry name" value="AB_hydrolase_3"/>
</dbReference>
<evidence type="ECO:0000256" key="2">
    <source>
        <dbReference type="SAM" id="Phobius"/>
    </source>
</evidence>
<dbReference type="PANTHER" id="PTHR48081:SF33">
    <property type="entry name" value="KYNURENINE FORMAMIDASE"/>
    <property type="match status" value="1"/>
</dbReference>
<keyword evidence="2" id="KW-0472">Membrane</keyword>
<feature type="domain" description="Alpha/beta hydrolase fold-3" evidence="3">
    <location>
        <begin position="78"/>
        <end position="166"/>
    </location>
</feature>
<sequence>MARITAPIRRELPDIQWLERMYNNRMRVPDHGDYFARWAAQSAMVRRSLPCQLDVPYCDGPRQRLDAFAARQAGAPLVVFVHGGYWKALDKSFHSFVAGELHDAGAAVVVPNYALAPQASVPQSTMDVAQAVAWAWRHARALKADRRRLVVVGHSAGGTMAAMMMACAWPLVQAGMPSGAVRRGIGLSGLYDLEPLMRTPSLQEALRLSPAQVQQASPARVPYSGNGRFVAMVGADESGEYLRQNRLIQQAWGRDRVPQAQALPGLNHFSILDALATRGHRLNTLARQLLRTA</sequence>
<dbReference type="EMBL" id="CP027666">
    <property type="protein sequence ID" value="AVO34367.1"/>
    <property type="molecule type" value="Genomic_DNA"/>
</dbReference>
<dbReference type="InterPro" id="IPR029058">
    <property type="entry name" value="AB_hydrolase_fold"/>
</dbReference>
<evidence type="ECO:0000259" key="3">
    <source>
        <dbReference type="Pfam" id="PF07859"/>
    </source>
</evidence>
<dbReference type="GO" id="GO:0016787">
    <property type="term" value="F:hydrolase activity"/>
    <property type="evidence" value="ECO:0007669"/>
    <property type="project" value="UniProtKB-KW"/>
</dbReference>
<evidence type="ECO:0000313" key="4">
    <source>
        <dbReference type="EMBL" id="AVO34367.1"/>
    </source>
</evidence>
<keyword evidence="2" id="KW-1133">Transmembrane helix</keyword>
<dbReference type="SUPFAM" id="SSF53474">
    <property type="entry name" value="alpha/beta-Hydrolases"/>
    <property type="match status" value="1"/>
</dbReference>